<dbReference type="PANTHER" id="PTHR11220:SF1">
    <property type="entry name" value="HEME-BINDING PROTEIN 2"/>
    <property type="match status" value="1"/>
</dbReference>
<gene>
    <name evidence="1" type="ORF">WG901_22610</name>
</gene>
<evidence type="ECO:0000313" key="1">
    <source>
        <dbReference type="EMBL" id="MEJ5979463.1"/>
    </source>
</evidence>
<dbReference type="Gene3D" id="3.20.80.10">
    <property type="entry name" value="Regulatory factor, effector binding domain"/>
    <property type="match status" value="1"/>
</dbReference>
<sequence length="234" mass="25650">MALTAHLPHRRHSLSLDSLRSSASGRRSPRRLAGELALGAAGLALSGFALYFLKERSQEEAEHKVVERDGAFSLRRYARLTIAEVRRTGTLAEAMDAGFEPLYAYISAKPEARQPGADKAGIAMTVPVTVAPGGTSADWAIRFVMPRAWSRSSLPEPAKDVTLTDLPPRTIAALRFSGRGTDEDLLARKRAELLEKVQKRGLHTLGEPEFAAYNAPIVPGALRRNEWWVEVQAK</sequence>
<dbReference type="InterPro" id="IPR011256">
    <property type="entry name" value="Reg_factor_effector_dom_sf"/>
</dbReference>
<comment type="caution">
    <text evidence="1">The sequence shown here is derived from an EMBL/GenBank/DDBJ whole genome shotgun (WGS) entry which is preliminary data.</text>
</comment>
<reference evidence="1 2" key="1">
    <citation type="submission" date="2024-03" db="EMBL/GenBank/DDBJ databases">
        <authorList>
            <person name="Jo J.-H."/>
        </authorList>
    </citation>
    <scope>NUCLEOTIDE SEQUENCE [LARGE SCALE GENOMIC DNA]</scope>
    <source>
        <strain evidence="1 2">PS1R-30</strain>
    </source>
</reference>
<evidence type="ECO:0000313" key="2">
    <source>
        <dbReference type="Proteomes" id="UP001361239"/>
    </source>
</evidence>
<name>A0ABU8S2L1_9SPHN</name>
<dbReference type="Pfam" id="PF04832">
    <property type="entry name" value="SOUL"/>
    <property type="match status" value="1"/>
</dbReference>
<protein>
    <submittedName>
        <fullName evidence="1">Heme-binding protein</fullName>
    </submittedName>
</protein>
<proteinExistence type="predicted"/>
<dbReference type="InterPro" id="IPR006917">
    <property type="entry name" value="SOUL_heme-bd"/>
</dbReference>
<organism evidence="1 2">
    <name type="scientific">Novosphingobium anseongense</name>
    <dbReference type="NCBI Taxonomy" id="3133436"/>
    <lineage>
        <taxon>Bacteria</taxon>
        <taxon>Pseudomonadati</taxon>
        <taxon>Pseudomonadota</taxon>
        <taxon>Alphaproteobacteria</taxon>
        <taxon>Sphingomonadales</taxon>
        <taxon>Sphingomonadaceae</taxon>
        <taxon>Novosphingobium</taxon>
    </lineage>
</organism>
<keyword evidence="2" id="KW-1185">Reference proteome</keyword>
<dbReference type="RefSeq" id="WP_339589402.1">
    <property type="nucleotide sequence ID" value="NZ_JBBHJZ010000008.1"/>
</dbReference>
<dbReference type="EMBL" id="JBBHJZ010000008">
    <property type="protein sequence ID" value="MEJ5979463.1"/>
    <property type="molecule type" value="Genomic_DNA"/>
</dbReference>
<dbReference type="PANTHER" id="PTHR11220">
    <property type="entry name" value="HEME-BINDING PROTEIN-RELATED"/>
    <property type="match status" value="1"/>
</dbReference>
<accession>A0ABU8S2L1</accession>
<dbReference type="SUPFAM" id="SSF55136">
    <property type="entry name" value="Probable bacterial effector-binding domain"/>
    <property type="match status" value="1"/>
</dbReference>
<dbReference type="Proteomes" id="UP001361239">
    <property type="component" value="Unassembled WGS sequence"/>
</dbReference>